<dbReference type="SUPFAM" id="SSF46689">
    <property type="entry name" value="Homeodomain-like"/>
    <property type="match status" value="1"/>
</dbReference>
<keyword evidence="2 4" id="KW-0238">DNA-binding</keyword>
<dbReference type="InterPro" id="IPR009057">
    <property type="entry name" value="Homeodomain-like_sf"/>
</dbReference>
<dbReference type="Gene3D" id="1.10.357.10">
    <property type="entry name" value="Tetracycline Repressor, domain 2"/>
    <property type="match status" value="1"/>
</dbReference>
<feature type="compositionally biased region" description="Low complexity" evidence="5">
    <location>
        <begin position="343"/>
        <end position="355"/>
    </location>
</feature>
<sequence>MARLTRAETQRRNRARVLDAARAEFAERGFREAGIDAIAERAELTRGAVYSNFPGKRALYFEVLAELAEEVPAVGGAPVRTAREALGALARAWVARLPMATDADGPAARIDAGVVPEILGEESARRAYAQLMRFQAVLLGCGLERLDPPAAAGERRVRLAETVLTTLHGASRLAAAAPGFGEPFNVVSACERLADADLGDRWDGPAIAPEPRAADEPWAPPPAFDALRREPAPLAADGVVAVLGLYRFSAAEDVLRAAPEGAEATVVAVSGSPAELGPLARMAVAEVRGLLRRALPPGAWPRLRVVCDESGEVAAAAGVGRPGDATEAAVRVQAGRITTRAEGLGAGHAAAAASRGRAHRSERERGGGRSAGAG</sequence>
<feature type="region of interest" description="Disordered" evidence="5">
    <location>
        <begin position="343"/>
        <end position="374"/>
    </location>
</feature>
<feature type="domain" description="HTH tetR-type" evidence="6">
    <location>
        <begin position="11"/>
        <end position="71"/>
    </location>
</feature>
<evidence type="ECO:0000256" key="2">
    <source>
        <dbReference type="ARBA" id="ARBA00023125"/>
    </source>
</evidence>
<keyword evidence="1" id="KW-0805">Transcription regulation</keyword>
<dbReference type="PRINTS" id="PR00455">
    <property type="entry name" value="HTHTETR"/>
</dbReference>
<feature type="DNA-binding region" description="H-T-H motif" evidence="4">
    <location>
        <begin position="34"/>
        <end position="53"/>
    </location>
</feature>
<dbReference type="PROSITE" id="PS50977">
    <property type="entry name" value="HTH_TETR_2"/>
    <property type="match status" value="1"/>
</dbReference>
<dbReference type="Pfam" id="PF00440">
    <property type="entry name" value="TetR_N"/>
    <property type="match status" value="1"/>
</dbReference>
<name>A0ABP9GXY6_9ACTN</name>
<keyword evidence="3" id="KW-0804">Transcription</keyword>
<evidence type="ECO:0000313" key="7">
    <source>
        <dbReference type="EMBL" id="GAA4955461.1"/>
    </source>
</evidence>
<protein>
    <submittedName>
        <fullName evidence="7">TetR/AcrR family transcriptional regulator</fullName>
    </submittedName>
</protein>
<dbReference type="InterPro" id="IPR050109">
    <property type="entry name" value="HTH-type_TetR-like_transc_reg"/>
</dbReference>
<dbReference type="EMBL" id="BAABIK010000036">
    <property type="protein sequence ID" value="GAA4955461.1"/>
    <property type="molecule type" value="Genomic_DNA"/>
</dbReference>
<organism evidence="7 8">
    <name type="scientific">Streptomonospora halophila</name>
    <dbReference type="NCBI Taxonomy" id="427369"/>
    <lineage>
        <taxon>Bacteria</taxon>
        <taxon>Bacillati</taxon>
        <taxon>Actinomycetota</taxon>
        <taxon>Actinomycetes</taxon>
        <taxon>Streptosporangiales</taxon>
        <taxon>Nocardiopsidaceae</taxon>
        <taxon>Streptomonospora</taxon>
    </lineage>
</organism>
<evidence type="ECO:0000256" key="1">
    <source>
        <dbReference type="ARBA" id="ARBA00023015"/>
    </source>
</evidence>
<dbReference type="Proteomes" id="UP001499993">
    <property type="component" value="Unassembled WGS sequence"/>
</dbReference>
<dbReference type="RefSeq" id="WP_345558885.1">
    <property type="nucleotide sequence ID" value="NZ_BAABIK010000036.1"/>
</dbReference>
<evidence type="ECO:0000259" key="6">
    <source>
        <dbReference type="PROSITE" id="PS50977"/>
    </source>
</evidence>
<keyword evidence="8" id="KW-1185">Reference proteome</keyword>
<evidence type="ECO:0000256" key="4">
    <source>
        <dbReference type="PROSITE-ProRule" id="PRU00335"/>
    </source>
</evidence>
<dbReference type="InterPro" id="IPR001647">
    <property type="entry name" value="HTH_TetR"/>
</dbReference>
<evidence type="ECO:0000256" key="5">
    <source>
        <dbReference type="SAM" id="MobiDB-lite"/>
    </source>
</evidence>
<gene>
    <name evidence="7" type="ORF">GCM10023224_46270</name>
</gene>
<proteinExistence type="predicted"/>
<dbReference type="PANTHER" id="PTHR30055">
    <property type="entry name" value="HTH-TYPE TRANSCRIPTIONAL REGULATOR RUTR"/>
    <property type="match status" value="1"/>
</dbReference>
<dbReference type="PANTHER" id="PTHR30055:SF234">
    <property type="entry name" value="HTH-TYPE TRANSCRIPTIONAL REGULATOR BETI"/>
    <property type="match status" value="1"/>
</dbReference>
<evidence type="ECO:0000256" key="3">
    <source>
        <dbReference type="ARBA" id="ARBA00023163"/>
    </source>
</evidence>
<comment type="caution">
    <text evidence="7">The sequence shown here is derived from an EMBL/GenBank/DDBJ whole genome shotgun (WGS) entry which is preliminary data.</text>
</comment>
<reference evidence="8" key="1">
    <citation type="journal article" date="2019" name="Int. J. Syst. Evol. Microbiol.">
        <title>The Global Catalogue of Microorganisms (GCM) 10K type strain sequencing project: providing services to taxonomists for standard genome sequencing and annotation.</title>
        <authorList>
            <consortium name="The Broad Institute Genomics Platform"/>
            <consortium name="The Broad Institute Genome Sequencing Center for Infectious Disease"/>
            <person name="Wu L."/>
            <person name="Ma J."/>
        </authorList>
    </citation>
    <scope>NUCLEOTIDE SEQUENCE [LARGE SCALE GENOMIC DNA]</scope>
    <source>
        <strain evidence="8">JCM 18123</strain>
    </source>
</reference>
<evidence type="ECO:0000313" key="8">
    <source>
        <dbReference type="Proteomes" id="UP001499993"/>
    </source>
</evidence>
<accession>A0ABP9GXY6</accession>